<gene>
    <name evidence="5" type="primary">RBA50</name>
    <name evidence="5" type="ORF">CAAN4_C04544</name>
</gene>
<evidence type="ECO:0000256" key="1">
    <source>
        <dbReference type="ARBA" id="ARBA00009953"/>
    </source>
</evidence>
<reference evidence="5 6" key="1">
    <citation type="submission" date="2024-01" db="EMBL/GenBank/DDBJ databases">
        <authorList>
            <consortium name="Genoscope - CEA"/>
            <person name="William W."/>
        </authorList>
    </citation>
    <scope>NUCLEOTIDE SEQUENCE [LARGE SCALE GENOMIC DNA]</scope>
    <source>
        <strain evidence="5 6">29B2s-10</strain>
    </source>
</reference>
<feature type="compositionally biased region" description="Basic and acidic residues" evidence="2">
    <location>
        <begin position="109"/>
        <end position="129"/>
    </location>
</feature>
<name>A0ABP0ED64_9ASCO</name>
<dbReference type="Pfam" id="PF08621">
    <property type="entry name" value="RPAP1_N"/>
    <property type="match status" value="1"/>
</dbReference>
<feature type="domain" description="RPAP1 N-terminal" evidence="4">
    <location>
        <begin position="64"/>
        <end position="108"/>
    </location>
</feature>
<dbReference type="Proteomes" id="UP001497600">
    <property type="component" value="Chromosome C"/>
</dbReference>
<evidence type="ECO:0000256" key="2">
    <source>
        <dbReference type="SAM" id="MobiDB-lite"/>
    </source>
</evidence>
<feature type="domain" description="RPAP1 C-terminal" evidence="3">
    <location>
        <begin position="291"/>
        <end position="361"/>
    </location>
</feature>
<comment type="similarity">
    <text evidence="1">Belongs to the RPAP1 family.</text>
</comment>
<dbReference type="PANTHER" id="PTHR21483:SF18">
    <property type="entry name" value="RNA POLYMERASE II-ASSOCIATED PROTEIN 1"/>
    <property type="match status" value="1"/>
</dbReference>
<evidence type="ECO:0000259" key="3">
    <source>
        <dbReference type="Pfam" id="PF08620"/>
    </source>
</evidence>
<evidence type="ECO:0000313" key="5">
    <source>
        <dbReference type="EMBL" id="CAK7899851.1"/>
    </source>
</evidence>
<dbReference type="InterPro" id="IPR039913">
    <property type="entry name" value="RPAP1/Rba50"/>
</dbReference>
<dbReference type="Pfam" id="PF08620">
    <property type="entry name" value="RPAP1_C"/>
    <property type="match status" value="1"/>
</dbReference>
<evidence type="ECO:0000259" key="4">
    <source>
        <dbReference type="Pfam" id="PF08621"/>
    </source>
</evidence>
<dbReference type="EMBL" id="OZ004255">
    <property type="protein sequence ID" value="CAK7899851.1"/>
    <property type="molecule type" value="Genomic_DNA"/>
</dbReference>
<feature type="compositionally biased region" description="Basic and acidic residues" evidence="2">
    <location>
        <begin position="42"/>
        <end position="51"/>
    </location>
</feature>
<dbReference type="InterPro" id="IPR013930">
    <property type="entry name" value="RPAP1_N"/>
</dbReference>
<dbReference type="InterPro" id="IPR013929">
    <property type="entry name" value="RPAP1_C"/>
</dbReference>
<protein>
    <submittedName>
        <fullName evidence="5">RNA polymerase II-associated protein Rba50p</fullName>
    </submittedName>
</protein>
<feature type="compositionally biased region" description="Basic residues" evidence="2">
    <location>
        <begin position="28"/>
        <end position="41"/>
    </location>
</feature>
<dbReference type="PANTHER" id="PTHR21483">
    <property type="entry name" value="RNA POLYMERASE II-ASSOCIATED PROTEIN 1"/>
    <property type="match status" value="1"/>
</dbReference>
<evidence type="ECO:0000313" key="6">
    <source>
        <dbReference type="Proteomes" id="UP001497600"/>
    </source>
</evidence>
<feature type="region of interest" description="Disordered" evidence="2">
    <location>
        <begin position="25"/>
        <end position="58"/>
    </location>
</feature>
<accession>A0ABP0ED64</accession>
<organism evidence="5 6">
    <name type="scientific">[Candida] anglica</name>
    <dbReference type="NCBI Taxonomy" id="148631"/>
    <lineage>
        <taxon>Eukaryota</taxon>
        <taxon>Fungi</taxon>
        <taxon>Dikarya</taxon>
        <taxon>Ascomycota</taxon>
        <taxon>Saccharomycotina</taxon>
        <taxon>Pichiomycetes</taxon>
        <taxon>Debaryomycetaceae</taxon>
        <taxon>Kurtzmaniella</taxon>
    </lineage>
</organism>
<keyword evidence="6" id="KW-1185">Reference proteome</keyword>
<proteinExistence type="inferred from homology"/>
<feature type="region of interest" description="Disordered" evidence="2">
    <location>
        <begin position="107"/>
        <end position="129"/>
    </location>
</feature>
<sequence length="447" mass="51011">MDFIGDIVEHEVGAPVAPSATQVEGFPKRVKKESRWKSRMKKRDDSEDAHPLPKKITKQLSESEKIHEENMKKISQMTEGEIANERDELLESLDPNLVKSLLKRVEKRQKHEHENHTHAEGHDGWIGGDKEGNLSLPSLDSADVDLALGINQLNIADDISADKEDAKKVRFDDVATIKYEDLDDDVELDPNGWEDVEDVNDLFPGAASGLDEVADKGYQLVEDEEDEEKLGVHFPKPITTEDQELDLNDPEFYNKLHEKYYPDLPKETNKLSWMTTPMPRTTSTTYESIGDMRFDFKGNLVELNEDEDKNGAPTYLGLHHHSENPHLAGYTLAELAHLSRSVVPGQRCVSIQVLGRVLHKLGLHKYNILPVSEDPQDAEFNESIKEVLENFEKMMWDLIEELRIIETLTEAADEAKTKNLSVRNYALEALWLWRQGQESKEEEEKKV</sequence>